<evidence type="ECO:0000256" key="1">
    <source>
        <dbReference type="ARBA" id="ARBA00022737"/>
    </source>
</evidence>
<organism evidence="3 4">
    <name type="scientific">Dacryopinax primogenitus (strain DJM 731)</name>
    <name type="common">Brown rot fungus</name>
    <dbReference type="NCBI Taxonomy" id="1858805"/>
    <lineage>
        <taxon>Eukaryota</taxon>
        <taxon>Fungi</taxon>
        <taxon>Dikarya</taxon>
        <taxon>Basidiomycota</taxon>
        <taxon>Agaricomycotina</taxon>
        <taxon>Dacrymycetes</taxon>
        <taxon>Dacrymycetales</taxon>
        <taxon>Dacrymycetaceae</taxon>
        <taxon>Dacryopinax</taxon>
    </lineage>
</organism>
<dbReference type="PANTHER" id="PTHR47932">
    <property type="entry name" value="ATPASE EXPRESSION PROTEIN 3"/>
    <property type="match status" value="1"/>
</dbReference>
<feature type="region of interest" description="Disordered" evidence="2">
    <location>
        <begin position="826"/>
        <end position="913"/>
    </location>
</feature>
<dbReference type="HOGENOM" id="CLU_014664_0_0_1"/>
<keyword evidence="1" id="KW-0677">Repeat</keyword>
<evidence type="ECO:0000313" key="3">
    <source>
        <dbReference type="EMBL" id="EJU00254.1"/>
    </source>
</evidence>
<evidence type="ECO:0000256" key="2">
    <source>
        <dbReference type="SAM" id="MobiDB-lite"/>
    </source>
</evidence>
<protein>
    <recommendedName>
        <fullName evidence="5">Pentacotripeptide-repeat region of PRORP domain-containing protein</fullName>
    </recommendedName>
</protein>
<dbReference type="InterPro" id="IPR011990">
    <property type="entry name" value="TPR-like_helical_dom_sf"/>
</dbReference>
<dbReference type="GeneID" id="63683844"/>
<sequence length="913" mass="102150">MLKNEMAAKMEAVEWHTRDLPAYEEEDFERVWEALVSNPLGDGPEKKVVPAIGSRMRELEIVQGLYQRLLTASGAEKSKSEQAPHSRLDLFTDYFPLVGSIPLSQAEESNILRRSASAIQQELSQSSTAQKSEPAQPTSGETSKERWRTLLFLAAGSVPRQRTPDIRNELRASYPIALHRIRTLVANAHGSENSEMPWDASPPGVRLPVASREEWSVLLAAAACFRDRASVKEVFYLMRFSGFPITDALRREVLEAFARQGWVEDVQDLTSYMNRTLPDAAQIPQDYIVKALSYSGQLARAITHLHALENSNTPASQSTYACILSSLLSRRGIGAARDLTLAWELFAHMRFVAHPVPSREIYTLMLRACGAGVRPQPERAQDLWTEMTQDSAHSPTTEAYNALIYVLARSKSTALEAFRLLGELIQLSRDTLPSPTGPVLRPDMNTYLALLESAKRLGDLPRARWILAEMLRDAQRGGVKPDERTMVGVFQAYAAYEVPFVRAKVKVVDGTQAAQKEENIEAQKEAVEKENEPLPSAPVQVDTLTFTPVVPQSHAEVIREVEALMTRILEESAPQDPSLPSPTETPLFAEVVLTPRLWNSFQSVHWAHSSLDTAMARYHEQATNRFEPNAWTYLYALERCAYPRKEERSKALDFARLVWVDWLTWLAKNGRGLLAWDLSKELGTLSGAKGDMPPPAALTGSAAARVAERCWAAMIRVTALTDQLDESLSLVRVFMKRFPPVSLHARPQTPGEALAFRPALRSSQAERSLSESDDAVPPVLLFRDVELLHHRLVARGRFEDVGFLRWACKAYVGGLRERRMKASEEEKLMLREPAGPEPEEEEEVESIGEPAAWHSDEIQKNLGMGQDMTWEQPAAMGSKSIPPHLIERQPHQWASGTPQASPWFPSSRMQARG</sequence>
<dbReference type="OMA" id="RDLWIEM"/>
<proteinExistence type="predicted"/>
<name>M5FVE5_DACPD</name>
<evidence type="ECO:0000313" key="4">
    <source>
        <dbReference type="Proteomes" id="UP000030653"/>
    </source>
</evidence>
<dbReference type="PANTHER" id="PTHR47932:SF44">
    <property type="entry name" value="MIOREX COMPLEX COMPONENT 1"/>
    <property type="match status" value="1"/>
</dbReference>
<dbReference type="STRING" id="1858805.M5FVE5"/>
<dbReference type="EMBL" id="JH795867">
    <property type="protein sequence ID" value="EJU00254.1"/>
    <property type="molecule type" value="Genomic_DNA"/>
</dbReference>
<dbReference type="Proteomes" id="UP000030653">
    <property type="component" value="Unassembled WGS sequence"/>
</dbReference>
<dbReference type="Gene3D" id="1.25.40.10">
    <property type="entry name" value="Tetratricopeptide repeat domain"/>
    <property type="match status" value="1"/>
</dbReference>
<feature type="compositionally biased region" description="Polar residues" evidence="2">
    <location>
        <begin position="122"/>
        <end position="141"/>
    </location>
</feature>
<reference evidence="3 4" key="1">
    <citation type="journal article" date="2012" name="Science">
        <title>The Paleozoic origin of enzymatic lignin decomposition reconstructed from 31 fungal genomes.</title>
        <authorList>
            <person name="Floudas D."/>
            <person name="Binder M."/>
            <person name="Riley R."/>
            <person name="Barry K."/>
            <person name="Blanchette R.A."/>
            <person name="Henrissat B."/>
            <person name="Martinez A.T."/>
            <person name="Otillar R."/>
            <person name="Spatafora J.W."/>
            <person name="Yadav J.S."/>
            <person name="Aerts A."/>
            <person name="Benoit I."/>
            <person name="Boyd A."/>
            <person name="Carlson A."/>
            <person name="Copeland A."/>
            <person name="Coutinho P.M."/>
            <person name="de Vries R.P."/>
            <person name="Ferreira P."/>
            <person name="Findley K."/>
            <person name="Foster B."/>
            <person name="Gaskell J."/>
            <person name="Glotzer D."/>
            <person name="Gorecki P."/>
            <person name="Heitman J."/>
            <person name="Hesse C."/>
            <person name="Hori C."/>
            <person name="Igarashi K."/>
            <person name="Jurgens J.A."/>
            <person name="Kallen N."/>
            <person name="Kersten P."/>
            <person name="Kohler A."/>
            <person name="Kuees U."/>
            <person name="Kumar T.K.A."/>
            <person name="Kuo A."/>
            <person name="LaButti K."/>
            <person name="Larrondo L.F."/>
            <person name="Lindquist E."/>
            <person name="Ling A."/>
            <person name="Lombard V."/>
            <person name="Lucas S."/>
            <person name="Lundell T."/>
            <person name="Martin R."/>
            <person name="McLaughlin D.J."/>
            <person name="Morgenstern I."/>
            <person name="Morin E."/>
            <person name="Murat C."/>
            <person name="Nagy L.G."/>
            <person name="Nolan M."/>
            <person name="Ohm R.A."/>
            <person name="Patyshakuliyeva A."/>
            <person name="Rokas A."/>
            <person name="Ruiz-Duenas F.J."/>
            <person name="Sabat G."/>
            <person name="Salamov A."/>
            <person name="Samejima M."/>
            <person name="Schmutz J."/>
            <person name="Slot J.C."/>
            <person name="St John F."/>
            <person name="Stenlid J."/>
            <person name="Sun H."/>
            <person name="Sun S."/>
            <person name="Syed K."/>
            <person name="Tsang A."/>
            <person name="Wiebenga A."/>
            <person name="Young D."/>
            <person name="Pisabarro A."/>
            <person name="Eastwood D.C."/>
            <person name="Martin F."/>
            <person name="Cullen D."/>
            <person name="Grigoriev I.V."/>
            <person name="Hibbett D.S."/>
        </authorList>
    </citation>
    <scope>NUCLEOTIDE SEQUENCE [LARGE SCALE GENOMIC DNA]</scope>
    <source>
        <strain evidence="3 4">DJM-731 SS1</strain>
    </source>
</reference>
<dbReference type="AlphaFoldDB" id="M5FVE5"/>
<keyword evidence="4" id="KW-1185">Reference proteome</keyword>
<feature type="region of interest" description="Disordered" evidence="2">
    <location>
        <begin position="122"/>
        <end position="144"/>
    </location>
</feature>
<gene>
    <name evidence="3" type="ORF">DACRYDRAFT_109000</name>
</gene>
<feature type="compositionally biased region" description="Acidic residues" evidence="2">
    <location>
        <begin position="837"/>
        <end position="846"/>
    </location>
</feature>
<dbReference type="RefSeq" id="XP_040627151.1">
    <property type="nucleotide sequence ID" value="XM_040768782.1"/>
</dbReference>
<evidence type="ECO:0008006" key="5">
    <source>
        <dbReference type="Google" id="ProtNLM"/>
    </source>
</evidence>
<accession>M5FVE5</accession>
<dbReference type="OrthoDB" id="2018246at2759"/>